<accession>A0ABV0BPY0</accession>
<protein>
    <submittedName>
        <fullName evidence="1">Uncharacterized protein</fullName>
    </submittedName>
</protein>
<gene>
    <name evidence="1" type="ORF">ABE541_04465</name>
</gene>
<evidence type="ECO:0000313" key="2">
    <source>
        <dbReference type="Proteomes" id="UP001409291"/>
    </source>
</evidence>
<dbReference type="RefSeq" id="WP_346580731.1">
    <property type="nucleotide sequence ID" value="NZ_JBDJNQ010000002.1"/>
</dbReference>
<comment type="caution">
    <text evidence="1">The sequence shown here is derived from an EMBL/GenBank/DDBJ whole genome shotgun (WGS) entry which is preliminary data.</text>
</comment>
<name>A0ABV0BPY0_9SPHI</name>
<keyword evidence="2" id="KW-1185">Reference proteome</keyword>
<organism evidence="1 2">
    <name type="scientific">Sphingobacterium kitahiroshimense</name>
    <dbReference type="NCBI Taxonomy" id="470446"/>
    <lineage>
        <taxon>Bacteria</taxon>
        <taxon>Pseudomonadati</taxon>
        <taxon>Bacteroidota</taxon>
        <taxon>Sphingobacteriia</taxon>
        <taxon>Sphingobacteriales</taxon>
        <taxon>Sphingobacteriaceae</taxon>
        <taxon>Sphingobacterium</taxon>
    </lineage>
</organism>
<proteinExistence type="predicted"/>
<reference evidence="1 2" key="1">
    <citation type="submission" date="2024-04" db="EMBL/GenBank/DDBJ databases">
        <title>WGS of bacteria from Torrens River.</title>
        <authorList>
            <person name="Wyrsch E.R."/>
            <person name="Drigo B."/>
        </authorList>
    </citation>
    <scope>NUCLEOTIDE SEQUENCE [LARGE SCALE GENOMIC DNA]</scope>
    <source>
        <strain evidence="1 2">TWI391</strain>
    </source>
</reference>
<sequence length="104" mass="12044">MVKDIFHTLTFRGNNDEVLAHGPYLCDRDDAWLSPGYYFWEESIKAAHYWGTNRLKSDYIICKAECLINDNNCLDLVGNVKHRDGFSDLFTSLKIMATLPRIQL</sequence>
<dbReference type="Proteomes" id="UP001409291">
    <property type="component" value="Unassembled WGS sequence"/>
</dbReference>
<evidence type="ECO:0000313" key="1">
    <source>
        <dbReference type="EMBL" id="MEN5376510.1"/>
    </source>
</evidence>
<dbReference type="EMBL" id="JBDJNQ010000002">
    <property type="protein sequence ID" value="MEN5376510.1"/>
    <property type="molecule type" value="Genomic_DNA"/>
</dbReference>